<keyword evidence="9" id="KW-0539">Nucleus</keyword>
<evidence type="ECO:0000256" key="3">
    <source>
        <dbReference type="ARBA" id="ARBA00005902"/>
    </source>
</evidence>
<evidence type="ECO:0000256" key="5">
    <source>
        <dbReference type="ARBA" id="ARBA00022196"/>
    </source>
</evidence>
<dbReference type="GO" id="GO:0043565">
    <property type="term" value="F:sequence-specific DNA binding"/>
    <property type="evidence" value="ECO:0007669"/>
    <property type="project" value="InterPro"/>
</dbReference>
<evidence type="ECO:0000256" key="9">
    <source>
        <dbReference type="ARBA" id="ARBA00023242"/>
    </source>
</evidence>
<dbReference type="AlphaFoldDB" id="A0A482XEV8"/>
<gene>
    <name evidence="13" type="ORF">LSTR_LSTR003882</name>
</gene>
<dbReference type="Pfam" id="PF01997">
    <property type="entry name" value="Translin"/>
    <property type="match status" value="1"/>
</dbReference>
<keyword evidence="6" id="KW-0963">Cytoplasm</keyword>
<dbReference type="Proteomes" id="UP000291343">
    <property type="component" value="Unassembled WGS sequence"/>
</dbReference>
<dbReference type="GO" id="GO:0003723">
    <property type="term" value="F:RNA binding"/>
    <property type="evidence" value="ECO:0007669"/>
    <property type="project" value="UniProtKB-KW"/>
</dbReference>
<evidence type="ECO:0000313" key="14">
    <source>
        <dbReference type="Proteomes" id="UP000291343"/>
    </source>
</evidence>
<dbReference type="GO" id="GO:0003697">
    <property type="term" value="F:single-stranded DNA binding"/>
    <property type="evidence" value="ECO:0007669"/>
    <property type="project" value="InterPro"/>
</dbReference>
<dbReference type="InterPro" id="IPR033956">
    <property type="entry name" value="Translin"/>
</dbReference>
<dbReference type="GO" id="GO:0016070">
    <property type="term" value="P:RNA metabolic process"/>
    <property type="evidence" value="ECO:0007669"/>
    <property type="project" value="InterPro"/>
</dbReference>
<dbReference type="GO" id="GO:0005634">
    <property type="term" value="C:nucleus"/>
    <property type="evidence" value="ECO:0007669"/>
    <property type="project" value="UniProtKB-SubCell"/>
</dbReference>
<evidence type="ECO:0000256" key="11">
    <source>
        <dbReference type="ARBA" id="ARBA00025410"/>
    </source>
</evidence>
<dbReference type="InterPro" id="IPR036081">
    <property type="entry name" value="Translin_sf"/>
</dbReference>
<sequence>MMLQDIDELNEYFASEETLQEKVQVIIDRLDIPVRKMLSTLQMIHSETGFKTINSVCVQARTHLVQVKRDIDELQTVLSKFDFYRFIEMWQNIFRKLIFLVSLLVYLEDDRLVTLEECAEIIGLHNLPIDEEIYLSGLVDLSRELVRLATNSVTYQDYNKPSQILDFINRLYTCVLSFDVDEEDDDQQMNKNMDHVKNNLRNVEKVVYSLSSRKLLD</sequence>
<dbReference type="STRING" id="195883.A0A482XEV8"/>
<evidence type="ECO:0000256" key="12">
    <source>
        <dbReference type="ARBA" id="ARBA00030513"/>
    </source>
</evidence>
<dbReference type="InterPro" id="IPR002848">
    <property type="entry name" value="Translin_fam"/>
</dbReference>
<comment type="similarity">
    <text evidence="3">Belongs to the translin family.</text>
</comment>
<evidence type="ECO:0000256" key="7">
    <source>
        <dbReference type="ARBA" id="ARBA00022884"/>
    </source>
</evidence>
<evidence type="ECO:0000256" key="6">
    <source>
        <dbReference type="ARBA" id="ARBA00022490"/>
    </source>
</evidence>
<dbReference type="FunFam" id="1.20.58.190:FF:000001">
    <property type="entry name" value="Translin"/>
    <property type="match status" value="1"/>
</dbReference>
<dbReference type="InterPro" id="IPR016068">
    <property type="entry name" value="Translin_N"/>
</dbReference>
<evidence type="ECO:0000256" key="2">
    <source>
        <dbReference type="ARBA" id="ARBA00004496"/>
    </source>
</evidence>
<dbReference type="PANTHER" id="PTHR10741">
    <property type="entry name" value="TRANSLIN AND TRANSLIN ASSOCIATED PROTEIN X"/>
    <property type="match status" value="1"/>
</dbReference>
<keyword evidence="7" id="KW-0694">RNA-binding</keyword>
<name>A0A482XEV8_LAOST</name>
<dbReference type="InParanoid" id="A0A482XEV8"/>
<protein>
    <recommendedName>
        <fullName evidence="5">Translin</fullName>
    </recommendedName>
    <alternativeName>
        <fullName evidence="12">Component 3 of promoter of RISC</fullName>
    </alternativeName>
</protein>
<comment type="function">
    <text evidence="10">DNA-binding protein that specifically recognizes consensus sequences at the breakpoint junctions in chromosomal translocations, mostly involving immunoglobulin (Ig)/T-cell receptor gene segments. Seems to recognize single-stranded DNA ends generated by staggered breaks occurring at recombination hot spots.</text>
</comment>
<organism evidence="13 14">
    <name type="scientific">Laodelphax striatellus</name>
    <name type="common">Small brown planthopper</name>
    <name type="synonym">Delphax striatella</name>
    <dbReference type="NCBI Taxonomy" id="195883"/>
    <lineage>
        <taxon>Eukaryota</taxon>
        <taxon>Metazoa</taxon>
        <taxon>Ecdysozoa</taxon>
        <taxon>Arthropoda</taxon>
        <taxon>Hexapoda</taxon>
        <taxon>Insecta</taxon>
        <taxon>Pterygota</taxon>
        <taxon>Neoptera</taxon>
        <taxon>Paraneoptera</taxon>
        <taxon>Hemiptera</taxon>
        <taxon>Auchenorrhyncha</taxon>
        <taxon>Fulgoroidea</taxon>
        <taxon>Delphacidae</taxon>
        <taxon>Criomorphinae</taxon>
        <taxon>Laodelphax</taxon>
    </lineage>
</organism>
<comment type="caution">
    <text evidence="13">The sequence shown here is derived from an EMBL/GenBank/DDBJ whole genome shotgun (WGS) entry which is preliminary data.</text>
</comment>
<evidence type="ECO:0000256" key="8">
    <source>
        <dbReference type="ARBA" id="ARBA00023125"/>
    </source>
</evidence>
<dbReference type="SUPFAM" id="SSF74784">
    <property type="entry name" value="Translin"/>
    <property type="match status" value="1"/>
</dbReference>
<dbReference type="SMR" id="A0A482XEV8"/>
<comment type="subunit">
    <text evidence="4">Ring-shaped heterooctamer of six TSN and two TSNAX subunits, DNA/RNA binding occurs inside the ring.</text>
</comment>
<dbReference type="CDD" id="cd14819">
    <property type="entry name" value="Translin"/>
    <property type="match status" value="1"/>
</dbReference>
<keyword evidence="14" id="KW-1185">Reference proteome</keyword>
<comment type="subcellular location">
    <subcellularLocation>
        <location evidence="2">Cytoplasm</location>
    </subcellularLocation>
    <subcellularLocation>
        <location evidence="1">Nucleus</location>
    </subcellularLocation>
</comment>
<dbReference type="EMBL" id="QKKF02011224">
    <property type="protein sequence ID" value="RZF44242.1"/>
    <property type="molecule type" value="Genomic_DNA"/>
</dbReference>
<proteinExistence type="inferred from homology"/>
<dbReference type="GO" id="GO:0005737">
    <property type="term" value="C:cytoplasm"/>
    <property type="evidence" value="ECO:0007669"/>
    <property type="project" value="UniProtKB-SubCell"/>
</dbReference>
<evidence type="ECO:0000256" key="4">
    <source>
        <dbReference type="ARBA" id="ARBA00011685"/>
    </source>
</evidence>
<dbReference type="Gene3D" id="1.20.58.200">
    <property type="entry name" value="Translin, domain 2"/>
    <property type="match status" value="1"/>
</dbReference>
<dbReference type="Gene3D" id="1.20.58.190">
    <property type="entry name" value="Translin, domain 1"/>
    <property type="match status" value="1"/>
</dbReference>
<accession>A0A482XEV8</accession>
<evidence type="ECO:0000256" key="1">
    <source>
        <dbReference type="ARBA" id="ARBA00004123"/>
    </source>
</evidence>
<evidence type="ECO:0000313" key="13">
    <source>
        <dbReference type="EMBL" id="RZF44242.1"/>
    </source>
</evidence>
<dbReference type="InterPro" id="IPR016069">
    <property type="entry name" value="Translin_C"/>
</dbReference>
<evidence type="ECO:0000256" key="10">
    <source>
        <dbReference type="ARBA" id="ARBA00025374"/>
    </source>
</evidence>
<reference evidence="13 14" key="1">
    <citation type="journal article" date="2017" name="Gigascience">
        <title>Genome sequence of the small brown planthopper, Laodelphax striatellus.</title>
        <authorList>
            <person name="Zhu J."/>
            <person name="Jiang F."/>
            <person name="Wang X."/>
            <person name="Yang P."/>
            <person name="Bao Y."/>
            <person name="Zhao W."/>
            <person name="Wang W."/>
            <person name="Lu H."/>
            <person name="Wang Q."/>
            <person name="Cui N."/>
            <person name="Li J."/>
            <person name="Chen X."/>
            <person name="Luo L."/>
            <person name="Yu J."/>
            <person name="Kang L."/>
            <person name="Cui F."/>
        </authorList>
    </citation>
    <scope>NUCLEOTIDE SEQUENCE [LARGE SCALE GENOMIC DNA]</scope>
    <source>
        <strain evidence="13">Lst14</strain>
    </source>
</reference>
<comment type="function">
    <text evidence="11">Exhibits both single-stranded and double-stranded endoribonuclease activity. May act as an activator of RNA-induced silencing complex (RISC) by facilitating endonucleolytic cleavage of the siRNA passenger strand.</text>
</comment>
<dbReference type="OrthoDB" id="829at2759"/>
<keyword evidence="8" id="KW-0238">DNA-binding</keyword>